<sequence>MRTVLPGSGLVVCILRPARSKLRSGLWALWRKPWRPST</sequence>
<accession>A0A0A9GN91</accession>
<proteinExistence type="predicted"/>
<dbReference type="EMBL" id="GBRH01171311">
    <property type="protein sequence ID" value="JAE26585.1"/>
    <property type="molecule type" value="Transcribed_RNA"/>
</dbReference>
<reference evidence="1" key="1">
    <citation type="submission" date="2014-09" db="EMBL/GenBank/DDBJ databases">
        <authorList>
            <person name="Magalhaes I.L.F."/>
            <person name="Oliveira U."/>
            <person name="Santos F.R."/>
            <person name="Vidigal T.H.D.A."/>
            <person name="Brescovit A.D."/>
            <person name="Santos A.J."/>
        </authorList>
    </citation>
    <scope>NUCLEOTIDE SEQUENCE</scope>
    <source>
        <tissue evidence="1">Shoot tissue taken approximately 20 cm above the soil surface</tissue>
    </source>
</reference>
<reference evidence="1" key="2">
    <citation type="journal article" date="2015" name="Data Brief">
        <title>Shoot transcriptome of the giant reed, Arundo donax.</title>
        <authorList>
            <person name="Barrero R.A."/>
            <person name="Guerrero F.D."/>
            <person name="Moolhuijzen P."/>
            <person name="Goolsby J.A."/>
            <person name="Tidwell J."/>
            <person name="Bellgard S.E."/>
            <person name="Bellgard M.I."/>
        </authorList>
    </citation>
    <scope>NUCLEOTIDE SEQUENCE</scope>
    <source>
        <tissue evidence="1">Shoot tissue taken approximately 20 cm above the soil surface</tissue>
    </source>
</reference>
<name>A0A0A9GN91_ARUDO</name>
<protein>
    <submittedName>
        <fullName evidence="1">Uncharacterized protein</fullName>
    </submittedName>
</protein>
<dbReference type="AlphaFoldDB" id="A0A0A9GN91"/>
<organism evidence="1">
    <name type="scientific">Arundo donax</name>
    <name type="common">Giant reed</name>
    <name type="synonym">Donax arundinaceus</name>
    <dbReference type="NCBI Taxonomy" id="35708"/>
    <lineage>
        <taxon>Eukaryota</taxon>
        <taxon>Viridiplantae</taxon>
        <taxon>Streptophyta</taxon>
        <taxon>Embryophyta</taxon>
        <taxon>Tracheophyta</taxon>
        <taxon>Spermatophyta</taxon>
        <taxon>Magnoliopsida</taxon>
        <taxon>Liliopsida</taxon>
        <taxon>Poales</taxon>
        <taxon>Poaceae</taxon>
        <taxon>PACMAD clade</taxon>
        <taxon>Arundinoideae</taxon>
        <taxon>Arundineae</taxon>
        <taxon>Arundo</taxon>
    </lineage>
</organism>
<evidence type="ECO:0000313" key="1">
    <source>
        <dbReference type="EMBL" id="JAE26585.1"/>
    </source>
</evidence>